<proteinExistence type="predicted"/>
<dbReference type="InterPro" id="IPR052712">
    <property type="entry name" value="Acid_resist_chaperone_HdeD"/>
</dbReference>
<dbReference type="STRING" id="1122133.SAMN02745157_2071"/>
<organism evidence="2 3">
    <name type="scientific">Kaistia soli DSM 19436</name>
    <dbReference type="NCBI Taxonomy" id="1122133"/>
    <lineage>
        <taxon>Bacteria</taxon>
        <taxon>Pseudomonadati</taxon>
        <taxon>Pseudomonadota</taxon>
        <taxon>Alphaproteobacteria</taxon>
        <taxon>Hyphomicrobiales</taxon>
        <taxon>Kaistiaceae</taxon>
        <taxon>Kaistia</taxon>
    </lineage>
</organism>
<keyword evidence="1" id="KW-0812">Transmembrane</keyword>
<evidence type="ECO:0000313" key="3">
    <source>
        <dbReference type="Proteomes" id="UP000184485"/>
    </source>
</evidence>
<dbReference type="AlphaFoldDB" id="A0A1M5AAS7"/>
<dbReference type="EMBL" id="FQUP01000001">
    <property type="protein sequence ID" value="SHF27388.1"/>
    <property type="molecule type" value="Genomic_DNA"/>
</dbReference>
<protein>
    <submittedName>
        <fullName evidence="2">Uncharacterized membrane protein HdeD, DUF308 family</fullName>
    </submittedName>
</protein>
<dbReference type="OrthoDB" id="9815400at2"/>
<feature type="transmembrane region" description="Helical" evidence="1">
    <location>
        <begin position="75"/>
        <end position="94"/>
    </location>
</feature>
<keyword evidence="3" id="KW-1185">Reference proteome</keyword>
<dbReference type="Pfam" id="PF03729">
    <property type="entry name" value="DUF308"/>
    <property type="match status" value="1"/>
</dbReference>
<dbReference type="InterPro" id="IPR005325">
    <property type="entry name" value="DUF308_memb"/>
</dbReference>
<feature type="transmembrane region" description="Helical" evidence="1">
    <location>
        <begin position="100"/>
        <end position="122"/>
    </location>
</feature>
<sequence length="185" mass="19609">MASSITVTSISSTVQRKWGWFLVLGIVFLIGGFFAIAMPLVSSIAVGIFLSLVLAVAGIFQIWQSFSVQSWTGFLWQLIIGIVMLLGGIAIYMSPATGSVALTLVIAGVFIAKGVFQIILGLRLRPHDGWGWILAAGIIALLAGIMILTNQPFSGLWVPGTLAGISLLFTGWSYIALGLAAKRIA</sequence>
<feature type="transmembrane region" description="Helical" evidence="1">
    <location>
        <begin position="129"/>
        <end position="149"/>
    </location>
</feature>
<name>A0A1M5AAS7_9HYPH</name>
<keyword evidence="1" id="KW-0472">Membrane</keyword>
<dbReference type="PANTHER" id="PTHR34989">
    <property type="entry name" value="PROTEIN HDED"/>
    <property type="match status" value="1"/>
</dbReference>
<feature type="transmembrane region" description="Helical" evidence="1">
    <location>
        <begin position="161"/>
        <end position="181"/>
    </location>
</feature>
<gene>
    <name evidence="2" type="ORF">SAMN02745157_2071</name>
</gene>
<reference evidence="2 3" key="1">
    <citation type="submission" date="2016-11" db="EMBL/GenBank/DDBJ databases">
        <authorList>
            <person name="Jaros S."/>
            <person name="Januszkiewicz K."/>
            <person name="Wedrychowicz H."/>
        </authorList>
    </citation>
    <scope>NUCLEOTIDE SEQUENCE [LARGE SCALE GENOMIC DNA]</scope>
    <source>
        <strain evidence="2 3">DSM 19436</strain>
    </source>
</reference>
<dbReference type="GO" id="GO:0005886">
    <property type="term" value="C:plasma membrane"/>
    <property type="evidence" value="ECO:0007669"/>
    <property type="project" value="TreeGrafter"/>
</dbReference>
<keyword evidence="1" id="KW-1133">Transmembrane helix</keyword>
<feature type="transmembrane region" description="Helical" evidence="1">
    <location>
        <begin position="44"/>
        <end position="63"/>
    </location>
</feature>
<feature type="transmembrane region" description="Helical" evidence="1">
    <location>
        <begin position="20"/>
        <end position="38"/>
    </location>
</feature>
<evidence type="ECO:0000256" key="1">
    <source>
        <dbReference type="SAM" id="Phobius"/>
    </source>
</evidence>
<dbReference type="Proteomes" id="UP000184485">
    <property type="component" value="Unassembled WGS sequence"/>
</dbReference>
<dbReference type="PANTHER" id="PTHR34989:SF1">
    <property type="entry name" value="PROTEIN HDED"/>
    <property type="match status" value="1"/>
</dbReference>
<dbReference type="RefSeq" id="WP_073052539.1">
    <property type="nucleotide sequence ID" value="NZ_FQUP01000001.1"/>
</dbReference>
<evidence type="ECO:0000313" key="2">
    <source>
        <dbReference type="EMBL" id="SHF27388.1"/>
    </source>
</evidence>
<accession>A0A1M5AAS7</accession>